<dbReference type="GO" id="GO:0006935">
    <property type="term" value="P:chemotaxis"/>
    <property type="evidence" value="ECO:0007669"/>
    <property type="project" value="UniProtKB-UniRule"/>
</dbReference>
<feature type="coiled-coil region" evidence="9">
    <location>
        <begin position="984"/>
        <end position="1011"/>
    </location>
</feature>
<dbReference type="SMART" id="SM00387">
    <property type="entry name" value="HATPase_c"/>
    <property type="match status" value="1"/>
</dbReference>
<dbReference type="SUPFAM" id="SSF57997">
    <property type="entry name" value="Tropomyosin"/>
    <property type="match status" value="1"/>
</dbReference>
<evidence type="ECO:0000259" key="11">
    <source>
        <dbReference type="PROSITE" id="PS50112"/>
    </source>
</evidence>
<dbReference type="InterPro" id="IPR036097">
    <property type="entry name" value="HisK_dim/P_sf"/>
</dbReference>
<dbReference type="InterPro" id="IPR005467">
    <property type="entry name" value="His_kinase_dom"/>
</dbReference>
<dbReference type="GO" id="GO:0008983">
    <property type="term" value="F:protein-glutamate O-methyltransferase activity"/>
    <property type="evidence" value="ECO:0007669"/>
    <property type="project" value="UniProtKB-EC"/>
</dbReference>
<dbReference type="Pfam" id="PF08447">
    <property type="entry name" value="PAS_3"/>
    <property type="match status" value="1"/>
</dbReference>
<evidence type="ECO:0000313" key="16">
    <source>
        <dbReference type="Proteomes" id="UP000293347"/>
    </source>
</evidence>
<keyword evidence="8" id="KW-0378">Hydrolase</keyword>
<dbReference type="PROSITE" id="PS50123">
    <property type="entry name" value="CHER"/>
    <property type="match status" value="1"/>
</dbReference>
<comment type="catalytic activity">
    <reaction evidence="2">
        <text>L-glutamyl-[protein] + S-adenosyl-L-methionine = [protein]-L-glutamate 5-O-methyl ester + S-adenosyl-L-homocysteine</text>
        <dbReference type="Rhea" id="RHEA:24452"/>
        <dbReference type="Rhea" id="RHEA-COMP:10208"/>
        <dbReference type="Rhea" id="RHEA-COMP:10311"/>
        <dbReference type="ChEBI" id="CHEBI:29973"/>
        <dbReference type="ChEBI" id="CHEBI:57856"/>
        <dbReference type="ChEBI" id="CHEBI:59789"/>
        <dbReference type="ChEBI" id="CHEBI:82795"/>
        <dbReference type="EC" id="2.1.1.80"/>
    </reaction>
</comment>
<dbReference type="PANTHER" id="PTHR24422:SF27">
    <property type="entry name" value="PROTEIN-GLUTAMATE O-METHYLTRANSFERASE"/>
    <property type="match status" value="1"/>
</dbReference>
<dbReference type="SMART" id="SM00388">
    <property type="entry name" value="HisKA"/>
    <property type="match status" value="1"/>
</dbReference>
<dbReference type="InterPro" id="IPR003594">
    <property type="entry name" value="HATPase_dom"/>
</dbReference>
<dbReference type="InterPro" id="IPR035965">
    <property type="entry name" value="PAS-like_dom_sf"/>
</dbReference>
<keyword evidence="4" id="KW-0489">Methyltransferase</keyword>
<keyword evidence="6" id="KW-0949">S-adenosyl-L-methionine</keyword>
<dbReference type="InterPro" id="IPR050903">
    <property type="entry name" value="Bact_Chemotaxis_MeTrfase"/>
</dbReference>
<dbReference type="OrthoDB" id="9813151at2"/>
<name>A0A4R0NCR4_9SPHI</name>
<dbReference type="Gene3D" id="3.30.565.10">
    <property type="entry name" value="Histidine kinase-like ATPase, C-terminal domain"/>
    <property type="match status" value="1"/>
</dbReference>
<dbReference type="GO" id="GO:0008984">
    <property type="term" value="F:protein-glutamate methylesterase activity"/>
    <property type="evidence" value="ECO:0007669"/>
    <property type="project" value="InterPro"/>
</dbReference>
<dbReference type="RefSeq" id="WP_131597752.1">
    <property type="nucleotide sequence ID" value="NZ_SJSL01000008.1"/>
</dbReference>
<dbReference type="InterPro" id="IPR003661">
    <property type="entry name" value="HisK_dim/P_dom"/>
</dbReference>
<feature type="domain" description="PAS" evidence="11">
    <location>
        <begin position="1001"/>
        <end position="1072"/>
    </location>
</feature>
<dbReference type="EMBL" id="SJSL01000008">
    <property type="protein sequence ID" value="TCC98035.1"/>
    <property type="molecule type" value="Genomic_DNA"/>
</dbReference>
<accession>A0A4R0NCR4</accession>
<dbReference type="InterPro" id="IPR036890">
    <property type="entry name" value="HATPase_C_sf"/>
</dbReference>
<dbReference type="PRINTS" id="PR00996">
    <property type="entry name" value="CHERMTFRASE"/>
</dbReference>
<evidence type="ECO:0000259" key="12">
    <source>
        <dbReference type="PROSITE" id="PS50113"/>
    </source>
</evidence>
<dbReference type="Pfam" id="PF13596">
    <property type="entry name" value="PAS_10"/>
    <property type="match status" value="1"/>
</dbReference>
<feature type="domain" description="CheR-type methyltransferase" evidence="14">
    <location>
        <begin position="205"/>
        <end position="448"/>
    </location>
</feature>
<keyword evidence="9" id="KW-0175">Coiled coil</keyword>
<dbReference type="FunFam" id="3.30.565.10:FF:000006">
    <property type="entry name" value="Sensor histidine kinase WalK"/>
    <property type="match status" value="1"/>
</dbReference>
<dbReference type="GO" id="GO:0000156">
    <property type="term" value="F:phosphorelay response regulator activity"/>
    <property type="evidence" value="ECO:0007669"/>
    <property type="project" value="InterPro"/>
</dbReference>
<dbReference type="CDD" id="cd00082">
    <property type="entry name" value="HisKA"/>
    <property type="match status" value="1"/>
</dbReference>
<dbReference type="PROSITE" id="PS50112">
    <property type="entry name" value="PAS"/>
    <property type="match status" value="1"/>
</dbReference>
<evidence type="ECO:0000259" key="13">
    <source>
        <dbReference type="PROSITE" id="PS50122"/>
    </source>
</evidence>
<dbReference type="CDD" id="cd00130">
    <property type="entry name" value="PAS"/>
    <property type="match status" value="1"/>
</dbReference>
<dbReference type="SUPFAM" id="SSF52738">
    <property type="entry name" value="Methylesterase CheB, C-terminal domain"/>
    <property type="match status" value="1"/>
</dbReference>
<evidence type="ECO:0000259" key="14">
    <source>
        <dbReference type="PROSITE" id="PS50123"/>
    </source>
</evidence>
<comment type="catalytic activity">
    <reaction evidence="1">
        <text>ATP + protein L-histidine = ADP + protein N-phospho-L-histidine.</text>
        <dbReference type="EC" id="2.7.13.3"/>
    </reaction>
</comment>
<dbReference type="PROSITE" id="PS50122">
    <property type="entry name" value="CHEB"/>
    <property type="match status" value="1"/>
</dbReference>
<evidence type="ECO:0000256" key="1">
    <source>
        <dbReference type="ARBA" id="ARBA00000085"/>
    </source>
</evidence>
<evidence type="ECO:0000256" key="3">
    <source>
        <dbReference type="ARBA" id="ARBA00022553"/>
    </source>
</evidence>
<feature type="domain" description="PAC" evidence="12">
    <location>
        <begin position="1077"/>
        <end position="1130"/>
    </location>
</feature>
<dbReference type="InterPro" id="IPR022642">
    <property type="entry name" value="CheR_C"/>
</dbReference>
<feature type="active site" evidence="8">
    <location>
        <position position="16"/>
    </location>
</feature>
<dbReference type="InterPro" id="IPR029063">
    <property type="entry name" value="SAM-dependent_MTases_sf"/>
</dbReference>
<feature type="active site" evidence="8">
    <location>
        <position position="134"/>
    </location>
</feature>
<feature type="coiled-coil region" evidence="9">
    <location>
        <begin position="637"/>
        <end position="724"/>
    </location>
</feature>
<protein>
    <submittedName>
        <fullName evidence="15">Chemotaxis protein CheR</fullName>
    </submittedName>
</protein>
<dbReference type="SUPFAM" id="SSF47384">
    <property type="entry name" value="Homodimeric domain of signal transducing histidine kinase"/>
    <property type="match status" value="1"/>
</dbReference>
<dbReference type="Pfam" id="PF03705">
    <property type="entry name" value="CheR_N"/>
    <property type="match status" value="1"/>
</dbReference>
<dbReference type="Pfam" id="PF01739">
    <property type="entry name" value="CheR"/>
    <property type="match status" value="1"/>
</dbReference>
<proteinExistence type="predicted"/>
<keyword evidence="3" id="KW-0597">Phosphoprotein</keyword>
<dbReference type="InterPro" id="IPR000700">
    <property type="entry name" value="PAS-assoc_C"/>
</dbReference>
<evidence type="ECO:0000256" key="8">
    <source>
        <dbReference type="PROSITE-ProRule" id="PRU00050"/>
    </source>
</evidence>
<dbReference type="SUPFAM" id="SSF55874">
    <property type="entry name" value="ATPase domain of HSP90 chaperone/DNA topoisomerase II/histidine kinase"/>
    <property type="match status" value="1"/>
</dbReference>
<dbReference type="Gene3D" id="1.10.287.130">
    <property type="match status" value="1"/>
</dbReference>
<gene>
    <name evidence="15" type="ORF">EZ437_19505</name>
</gene>
<dbReference type="InterPro" id="IPR022641">
    <property type="entry name" value="CheR_N"/>
</dbReference>
<dbReference type="PROSITE" id="PS50109">
    <property type="entry name" value="HIS_KIN"/>
    <property type="match status" value="1"/>
</dbReference>
<dbReference type="InterPro" id="IPR013655">
    <property type="entry name" value="PAS_fold_3"/>
</dbReference>
<dbReference type="Proteomes" id="UP000293347">
    <property type="component" value="Unassembled WGS sequence"/>
</dbReference>
<dbReference type="InterPro" id="IPR000673">
    <property type="entry name" value="Sig_transdc_resp-reg_Me-estase"/>
</dbReference>
<evidence type="ECO:0000256" key="6">
    <source>
        <dbReference type="ARBA" id="ARBA00022691"/>
    </source>
</evidence>
<evidence type="ECO:0000256" key="4">
    <source>
        <dbReference type="ARBA" id="ARBA00022603"/>
    </source>
</evidence>
<keyword evidence="7" id="KW-0418">Kinase</keyword>
<evidence type="ECO:0000256" key="5">
    <source>
        <dbReference type="ARBA" id="ARBA00022679"/>
    </source>
</evidence>
<feature type="domain" description="CheB-type methylesterase" evidence="13">
    <location>
        <begin position="4"/>
        <end position="192"/>
    </location>
</feature>
<comment type="caution">
    <text evidence="15">The sequence shown here is derived from an EMBL/GenBank/DDBJ whole genome shotgun (WGS) entry which is preliminary data.</text>
</comment>
<dbReference type="GO" id="GO:0005737">
    <property type="term" value="C:cytoplasm"/>
    <property type="evidence" value="ECO:0007669"/>
    <property type="project" value="InterPro"/>
</dbReference>
<dbReference type="SUPFAM" id="SSF47757">
    <property type="entry name" value="Chemotaxis receptor methyltransferase CheR, N-terminal domain"/>
    <property type="match status" value="1"/>
</dbReference>
<dbReference type="GO" id="GO:0000155">
    <property type="term" value="F:phosphorelay sensor kinase activity"/>
    <property type="evidence" value="ECO:0007669"/>
    <property type="project" value="InterPro"/>
</dbReference>
<dbReference type="InterPro" id="IPR000780">
    <property type="entry name" value="CheR_MeTrfase"/>
</dbReference>
<dbReference type="Gene3D" id="1.10.155.10">
    <property type="entry name" value="Chemotaxis receptor methyltransferase CheR, N-terminal domain"/>
    <property type="match status" value="1"/>
</dbReference>
<dbReference type="Pfam" id="PF02518">
    <property type="entry name" value="HATPase_c"/>
    <property type="match status" value="1"/>
</dbReference>
<keyword evidence="16" id="KW-1185">Reference proteome</keyword>
<dbReference type="GO" id="GO:0032259">
    <property type="term" value="P:methylation"/>
    <property type="evidence" value="ECO:0007669"/>
    <property type="project" value="UniProtKB-KW"/>
</dbReference>
<dbReference type="Pfam" id="PF01339">
    <property type="entry name" value="CheB_methylest"/>
    <property type="match status" value="1"/>
</dbReference>
<dbReference type="InterPro" id="IPR000014">
    <property type="entry name" value="PAS"/>
</dbReference>
<feature type="domain" description="Histidine kinase" evidence="10">
    <location>
        <begin position="1141"/>
        <end position="1353"/>
    </location>
</feature>
<dbReference type="PROSITE" id="PS50113">
    <property type="entry name" value="PAC"/>
    <property type="match status" value="1"/>
</dbReference>
<keyword evidence="5" id="KW-0808">Transferase</keyword>
<dbReference type="SUPFAM" id="SSF55785">
    <property type="entry name" value="PYP-like sensor domain (PAS domain)"/>
    <property type="match status" value="2"/>
</dbReference>
<evidence type="ECO:0000313" key="15">
    <source>
        <dbReference type="EMBL" id="TCC98035.1"/>
    </source>
</evidence>
<feature type="active site" evidence="8">
    <location>
        <position position="42"/>
    </location>
</feature>
<dbReference type="SMART" id="SM00138">
    <property type="entry name" value="MeTrc"/>
    <property type="match status" value="1"/>
</dbReference>
<dbReference type="CDD" id="cd16434">
    <property type="entry name" value="CheB-CheR_fusion"/>
    <property type="match status" value="1"/>
</dbReference>
<dbReference type="InterPro" id="IPR035909">
    <property type="entry name" value="CheB_C"/>
</dbReference>
<evidence type="ECO:0000259" key="10">
    <source>
        <dbReference type="PROSITE" id="PS50109"/>
    </source>
</evidence>
<evidence type="ECO:0000256" key="7">
    <source>
        <dbReference type="ARBA" id="ARBA00022777"/>
    </source>
</evidence>
<dbReference type="SMART" id="SM00091">
    <property type="entry name" value="PAS"/>
    <property type="match status" value="3"/>
</dbReference>
<dbReference type="InterPro" id="IPR036804">
    <property type="entry name" value="CheR_N_sf"/>
</dbReference>
<dbReference type="Gene3D" id="2.10.70.100">
    <property type="match status" value="1"/>
</dbReference>
<dbReference type="SUPFAM" id="SSF53335">
    <property type="entry name" value="S-adenosyl-L-methionine-dependent methyltransferases"/>
    <property type="match status" value="1"/>
</dbReference>
<sequence>MAKIDSNQYIIAIGASAGGIEAISEFFDHTPLDAVSYILIQHLSADFKSQMAQIFAPHSKLQIIEVTDNIEIEQNKVYLIPSTKFMQVQNGRLRLIDKKGKKPPHLTIDYFFSSLAEFCGKGAVGVVLSGTGQDGSIGIQAIKDAGGMVIVQDPHTAAFNEMPLSAITTGCADVLLRPRDMPQAIEDYVKQGIQGLYPENENDQINEPELEGIFNLIKTHSPFDFTDYKRPTILRRITRRMTQHNFYEAEKYYTFLKDNPKEVSLLANDFLISVTSFFRDAEAFKIIEKKIIPAIVAKTHNDEIIKVWVPGCATGEEAFTIAILIKEYLDEILQDRQVKIYATDINKSALAVASKGIYPESIAQKITKKRLGRFFTKLGPLFKVNHEIREMIVFAEHDLVRNVPYCNIDLICCRNLLIYMNIDLQKKAFSMMHFGLKKEGYLFLGPSENTSTLKSDFKEVSTKWNIYENISVGRSVNLNTFSSPFMRKVNTTIEAINRTANPASKVTQSDELNWAILEESGFNGICTNESLMVLRSFGDTTPYLKNENFNFDLNDLIPDNISIPFRGAAHKALKLNQRITLKGLKFESPSPTDTRLVNVVFKPFFMPKSSLKYLLILFTESKAKSDSASIIKEAGFNQLAKEHLENLEQELKALKMSLETANERQEFSEENMQSFNEEQQSANEEMQSANEELQSVNEELHTINKEYQATNAQLTELNDDLNNYFRSNVNGQLFVDHDLLLKKYSPSAVKHINIRESDIGRPLSNITTNIKFETLIDDIKQVMLDEQTITREAEASNGKIYQVMTVPYIRKNTDKPDGAVISFYDITELKEISQELDSTNKKLNRINNDITVVNTQLQDRNEQLNNSKKYIEEIFNTIHDPLVILDKELKVIRATDGFYQTFKVSEEETEGNFLYNLGNRQWDIPVLRHQLEYILPEQGFFKTFEVNHVFNTIGHKIMLLTARQFDTYTDETLTLLAIHDLTDKRKVEEGLAEVERLLAESKERLHFAIESAGIGSWDFNVFTKELIWDNRCKELYGLKPEDEVNYAVFLNQIHPEDRLKTEDAVKNALKGVNKGEFNVEYRSVGLYDQKLRWIKSKGKAYFNEGKSATRFIGTVLDISIEKSLEQSTKELLLKKDEFISIASHELKTPITSLKLSLQLLSKMKDDPTKAIFPRLIDQSNRSMEKITTLIDDLLNVTRMSEGQLMLNKSPFNVSDMLGQCCSHIREQGKHELIVQGDTALIIDADENRIEQVVINFVNNAAKYAPESKSIYLIVEQVGEMAKISVKDTGVGIPPDQVAHLFDRYFRADYTGKQYSGLGLGLYISSEIIKRHSGEIGVDSELGKGSVFWFKVPI</sequence>
<dbReference type="Gene3D" id="3.40.50.150">
    <property type="entry name" value="Vaccinia Virus protein VP39"/>
    <property type="match status" value="1"/>
</dbReference>
<dbReference type="Gene3D" id="3.30.450.20">
    <property type="entry name" value="PAS domain"/>
    <property type="match status" value="3"/>
</dbReference>
<dbReference type="PANTHER" id="PTHR24422">
    <property type="entry name" value="CHEMOTAXIS PROTEIN METHYLTRANSFERASE"/>
    <property type="match status" value="1"/>
</dbReference>
<evidence type="ECO:0000256" key="2">
    <source>
        <dbReference type="ARBA" id="ARBA00001541"/>
    </source>
</evidence>
<dbReference type="Gene3D" id="3.40.50.180">
    <property type="entry name" value="Methylesterase CheB, C-terminal domain"/>
    <property type="match status" value="1"/>
</dbReference>
<evidence type="ECO:0000256" key="9">
    <source>
        <dbReference type="SAM" id="Coils"/>
    </source>
</evidence>
<reference evidence="15 16" key="1">
    <citation type="submission" date="2019-02" db="EMBL/GenBank/DDBJ databases">
        <title>Pedobacter sp. RP-1-14 sp. nov., isolated from Arctic soil.</title>
        <authorList>
            <person name="Dahal R.H."/>
        </authorList>
    </citation>
    <scope>NUCLEOTIDE SEQUENCE [LARGE SCALE GENOMIC DNA]</scope>
    <source>
        <strain evidence="15 16">RP-1-14</strain>
    </source>
</reference>
<organism evidence="15 16">
    <name type="scientific">Pedobacter psychroterrae</name>
    <dbReference type="NCBI Taxonomy" id="2530453"/>
    <lineage>
        <taxon>Bacteria</taxon>
        <taxon>Pseudomonadati</taxon>
        <taxon>Bacteroidota</taxon>
        <taxon>Sphingobacteriia</taxon>
        <taxon>Sphingobacteriales</taxon>
        <taxon>Sphingobacteriaceae</taxon>
        <taxon>Pedobacter</taxon>
    </lineage>
</organism>
<dbReference type="Pfam" id="PF00512">
    <property type="entry name" value="HisKA"/>
    <property type="match status" value="1"/>
</dbReference>
<keyword evidence="8" id="KW-0145">Chemotaxis</keyword>